<evidence type="ECO:0000313" key="1">
    <source>
        <dbReference type="EnsemblPlants" id="AET5Gv20737800.5"/>
    </source>
</evidence>
<evidence type="ECO:0000313" key="2">
    <source>
        <dbReference type="Proteomes" id="UP000015105"/>
    </source>
</evidence>
<reference evidence="1" key="4">
    <citation type="submission" date="2019-03" db="UniProtKB">
        <authorList>
            <consortium name="EnsemblPlants"/>
        </authorList>
    </citation>
    <scope>IDENTIFICATION</scope>
</reference>
<keyword evidence="2" id="KW-1185">Reference proteome</keyword>
<dbReference type="AlphaFoldDB" id="A0A453LF49"/>
<reference evidence="1" key="5">
    <citation type="journal article" date="2021" name="G3 (Bethesda)">
        <title>Aegilops tauschii genome assembly Aet v5.0 features greater sequence contiguity and improved annotation.</title>
        <authorList>
            <person name="Wang L."/>
            <person name="Zhu T."/>
            <person name="Rodriguez J.C."/>
            <person name="Deal K.R."/>
            <person name="Dubcovsky J."/>
            <person name="McGuire P.E."/>
            <person name="Lux T."/>
            <person name="Spannagl M."/>
            <person name="Mayer K.F.X."/>
            <person name="Baldrich P."/>
            <person name="Meyers B.C."/>
            <person name="Huo N."/>
            <person name="Gu Y.Q."/>
            <person name="Zhou H."/>
            <person name="Devos K.M."/>
            <person name="Bennetzen J.L."/>
            <person name="Unver T."/>
            <person name="Budak H."/>
            <person name="Gulick P.J."/>
            <person name="Galiba G."/>
            <person name="Kalapos B."/>
            <person name="Nelson D.R."/>
            <person name="Li P."/>
            <person name="You F.M."/>
            <person name="Luo M.C."/>
            <person name="Dvorak J."/>
        </authorList>
    </citation>
    <scope>NUCLEOTIDE SEQUENCE [LARGE SCALE GENOMIC DNA]</scope>
    <source>
        <strain evidence="1">cv. AL8/78</strain>
    </source>
</reference>
<dbReference type="Gramene" id="AET5Gv20737800.5">
    <property type="protein sequence ID" value="AET5Gv20737800.5"/>
    <property type="gene ID" value="AET5Gv20737800"/>
</dbReference>
<proteinExistence type="predicted"/>
<reference evidence="2" key="2">
    <citation type="journal article" date="2017" name="Nat. Plants">
        <title>The Aegilops tauschii genome reveals multiple impacts of transposons.</title>
        <authorList>
            <person name="Zhao G."/>
            <person name="Zou C."/>
            <person name="Li K."/>
            <person name="Wang K."/>
            <person name="Li T."/>
            <person name="Gao L."/>
            <person name="Zhang X."/>
            <person name="Wang H."/>
            <person name="Yang Z."/>
            <person name="Liu X."/>
            <person name="Jiang W."/>
            <person name="Mao L."/>
            <person name="Kong X."/>
            <person name="Jiao Y."/>
            <person name="Jia J."/>
        </authorList>
    </citation>
    <scope>NUCLEOTIDE SEQUENCE [LARGE SCALE GENOMIC DNA]</scope>
    <source>
        <strain evidence="2">cv. AL8/78</strain>
    </source>
</reference>
<sequence>CLQTYSSRLGNVTFFTVLCNCVIRGSGWIGRTSSASLPCLLTSICFVCRVKGVCGHLPLLRLDSGTPE</sequence>
<organism evidence="1 2">
    <name type="scientific">Aegilops tauschii subsp. strangulata</name>
    <name type="common">Goatgrass</name>
    <dbReference type="NCBI Taxonomy" id="200361"/>
    <lineage>
        <taxon>Eukaryota</taxon>
        <taxon>Viridiplantae</taxon>
        <taxon>Streptophyta</taxon>
        <taxon>Embryophyta</taxon>
        <taxon>Tracheophyta</taxon>
        <taxon>Spermatophyta</taxon>
        <taxon>Magnoliopsida</taxon>
        <taxon>Liliopsida</taxon>
        <taxon>Poales</taxon>
        <taxon>Poaceae</taxon>
        <taxon>BOP clade</taxon>
        <taxon>Pooideae</taxon>
        <taxon>Triticodae</taxon>
        <taxon>Triticeae</taxon>
        <taxon>Triticinae</taxon>
        <taxon>Aegilops</taxon>
    </lineage>
</organism>
<reference evidence="2" key="1">
    <citation type="journal article" date="2014" name="Science">
        <title>Ancient hybridizations among the ancestral genomes of bread wheat.</title>
        <authorList>
            <consortium name="International Wheat Genome Sequencing Consortium,"/>
            <person name="Marcussen T."/>
            <person name="Sandve S.R."/>
            <person name="Heier L."/>
            <person name="Spannagl M."/>
            <person name="Pfeifer M."/>
            <person name="Jakobsen K.S."/>
            <person name="Wulff B.B."/>
            <person name="Steuernagel B."/>
            <person name="Mayer K.F."/>
            <person name="Olsen O.A."/>
        </authorList>
    </citation>
    <scope>NUCLEOTIDE SEQUENCE [LARGE SCALE GENOMIC DNA]</scope>
    <source>
        <strain evidence="2">cv. AL8/78</strain>
    </source>
</reference>
<protein>
    <submittedName>
        <fullName evidence="1">Uncharacterized protein</fullName>
    </submittedName>
</protein>
<name>A0A453LF49_AEGTS</name>
<dbReference type="EnsemblPlants" id="AET5Gv20737800.5">
    <property type="protein sequence ID" value="AET5Gv20737800.5"/>
    <property type="gene ID" value="AET5Gv20737800"/>
</dbReference>
<dbReference type="Proteomes" id="UP000015105">
    <property type="component" value="Chromosome 5D"/>
</dbReference>
<reference evidence="1" key="3">
    <citation type="journal article" date="2017" name="Nature">
        <title>Genome sequence of the progenitor of the wheat D genome Aegilops tauschii.</title>
        <authorList>
            <person name="Luo M.C."/>
            <person name="Gu Y.Q."/>
            <person name="Puiu D."/>
            <person name="Wang H."/>
            <person name="Twardziok S.O."/>
            <person name="Deal K.R."/>
            <person name="Huo N."/>
            <person name="Zhu T."/>
            <person name="Wang L."/>
            <person name="Wang Y."/>
            <person name="McGuire P.E."/>
            <person name="Liu S."/>
            <person name="Long H."/>
            <person name="Ramasamy R.K."/>
            <person name="Rodriguez J.C."/>
            <person name="Van S.L."/>
            <person name="Yuan L."/>
            <person name="Wang Z."/>
            <person name="Xia Z."/>
            <person name="Xiao L."/>
            <person name="Anderson O.D."/>
            <person name="Ouyang S."/>
            <person name="Liang Y."/>
            <person name="Zimin A.V."/>
            <person name="Pertea G."/>
            <person name="Qi P."/>
            <person name="Bennetzen J.L."/>
            <person name="Dai X."/>
            <person name="Dawson M.W."/>
            <person name="Muller H.G."/>
            <person name="Kugler K."/>
            <person name="Rivarola-Duarte L."/>
            <person name="Spannagl M."/>
            <person name="Mayer K.F.X."/>
            <person name="Lu F.H."/>
            <person name="Bevan M.W."/>
            <person name="Leroy P."/>
            <person name="Li P."/>
            <person name="You F.M."/>
            <person name="Sun Q."/>
            <person name="Liu Z."/>
            <person name="Lyons E."/>
            <person name="Wicker T."/>
            <person name="Salzberg S.L."/>
            <person name="Devos K.M."/>
            <person name="Dvorak J."/>
        </authorList>
    </citation>
    <scope>NUCLEOTIDE SEQUENCE [LARGE SCALE GENOMIC DNA]</scope>
    <source>
        <strain evidence="1">cv. AL8/78</strain>
    </source>
</reference>
<accession>A0A453LF49</accession>